<dbReference type="EMBL" id="JAWDGP010001353">
    <property type="protein sequence ID" value="KAK3792679.1"/>
    <property type="molecule type" value="Genomic_DNA"/>
</dbReference>
<dbReference type="PANTHER" id="PTHR10697:SF13">
    <property type="entry name" value="RICIN B LECTIN DOMAIN-CONTAINING PROTEIN"/>
    <property type="match status" value="1"/>
</dbReference>
<accession>A0AAE1ARX8</accession>
<comment type="caution">
    <text evidence="1">The sequence shown here is derived from an EMBL/GenBank/DDBJ whole genome shotgun (WGS) entry which is preliminary data.</text>
</comment>
<protein>
    <submittedName>
        <fullName evidence="1">Uncharacterized protein</fullName>
    </submittedName>
</protein>
<name>A0AAE1ARX8_9GAST</name>
<reference evidence="1" key="1">
    <citation type="journal article" date="2023" name="G3 (Bethesda)">
        <title>A reference genome for the long-term kleptoplast-retaining sea slug Elysia crispata morphotype clarki.</title>
        <authorList>
            <person name="Eastman K.E."/>
            <person name="Pendleton A.L."/>
            <person name="Shaikh M.A."/>
            <person name="Suttiyut T."/>
            <person name="Ogas R."/>
            <person name="Tomko P."/>
            <person name="Gavelis G."/>
            <person name="Widhalm J.R."/>
            <person name="Wisecaver J.H."/>
        </authorList>
    </citation>
    <scope>NUCLEOTIDE SEQUENCE</scope>
    <source>
        <strain evidence="1">ECLA1</strain>
    </source>
</reference>
<keyword evidence="2" id="KW-1185">Reference proteome</keyword>
<sequence length="314" mass="34072">MSSLGHSSVTSELVSAITREESARCHSAVQSKSWRNQYHRVLPLVRPQPEDKLYIGPENKQLATSFCGDSSINKLYSLRCSPSAPVLTAAVTKMLVQALTATLLVCSTWATTTPRSMMTTEVVPTKPCCIPKRWQAAMFDLKAGPNALMYATIFAYDADMKREGYMVLPIDGGPPIHQGFTDYSKGIKYEVTYGPSGGCTQNKPEHDFYDHCFATNSTTEKVTNLNYVGMATLGGEGKGIVYDAWTFKLGAMDISLSLGRDGCIPILENVRNNDPNMPSDILLMFNDVTTTVTDTHLLETPAACVAAAGGGFIG</sequence>
<evidence type="ECO:0000313" key="1">
    <source>
        <dbReference type="EMBL" id="KAK3792679.1"/>
    </source>
</evidence>
<dbReference type="PANTHER" id="PTHR10697">
    <property type="entry name" value="MAMMALIAN EPENDYMIN-RELATED PROTEIN 1"/>
    <property type="match status" value="1"/>
</dbReference>
<organism evidence="1 2">
    <name type="scientific">Elysia crispata</name>
    <name type="common">lettuce slug</name>
    <dbReference type="NCBI Taxonomy" id="231223"/>
    <lineage>
        <taxon>Eukaryota</taxon>
        <taxon>Metazoa</taxon>
        <taxon>Spiralia</taxon>
        <taxon>Lophotrochozoa</taxon>
        <taxon>Mollusca</taxon>
        <taxon>Gastropoda</taxon>
        <taxon>Heterobranchia</taxon>
        <taxon>Euthyneura</taxon>
        <taxon>Panpulmonata</taxon>
        <taxon>Sacoglossa</taxon>
        <taxon>Placobranchoidea</taxon>
        <taxon>Plakobranchidae</taxon>
        <taxon>Elysia</taxon>
    </lineage>
</organism>
<dbReference type="GO" id="GO:0005576">
    <property type="term" value="C:extracellular region"/>
    <property type="evidence" value="ECO:0007669"/>
    <property type="project" value="InterPro"/>
</dbReference>
<dbReference type="GO" id="GO:0005509">
    <property type="term" value="F:calcium ion binding"/>
    <property type="evidence" value="ECO:0007669"/>
    <property type="project" value="InterPro"/>
</dbReference>
<proteinExistence type="predicted"/>
<gene>
    <name evidence="1" type="ORF">RRG08_032316</name>
</gene>
<dbReference type="Proteomes" id="UP001283361">
    <property type="component" value="Unassembled WGS sequence"/>
</dbReference>
<dbReference type="GO" id="GO:0007160">
    <property type="term" value="P:cell-matrix adhesion"/>
    <property type="evidence" value="ECO:0007669"/>
    <property type="project" value="InterPro"/>
</dbReference>
<evidence type="ECO:0000313" key="2">
    <source>
        <dbReference type="Proteomes" id="UP001283361"/>
    </source>
</evidence>
<dbReference type="GO" id="GO:0005764">
    <property type="term" value="C:lysosome"/>
    <property type="evidence" value="ECO:0007669"/>
    <property type="project" value="TreeGrafter"/>
</dbReference>
<dbReference type="InterPro" id="IPR001299">
    <property type="entry name" value="Ependymin"/>
</dbReference>
<dbReference type="AlphaFoldDB" id="A0AAE1ARX8"/>